<evidence type="ECO:0008006" key="3">
    <source>
        <dbReference type="Google" id="ProtNLM"/>
    </source>
</evidence>
<reference evidence="1" key="1">
    <citation type="submission" date="2023-03" db="EMBL/GenBank/DDBJ databases">
        <title>DFI Biobank Strains.</title>
        <authorList>
            <person name="Mostad J."/>
            <person name="Paddock L."/>
            <person name="Medina S."/>
            <person name="Waligurski E."/>
            <person name="Barat B."/>
            <person name="Smith R."/>
            <person name="Burgo V."/>
            <person name="Metcalfe C."/>
            <person name="Woodson C."/>
            <person name="Sundararajan A."/>
            <person name="Ramaswamy R."/>
            <person name="Lin H."/>
            <person name="Pamer E.G."/>
        </authorList>
    </citation>
    <scope>NUCLEOTIDE SEQUENCE</scope>
    <source>
        <strain evidence="1">DFI.9.5</strain>
    </source>
</reference>
<feature type="non-terminal residue" evidence="1">
    <location>
        <position position="1"/>
    </location>
</feature>
<evidence type="ECO:0000313" key="2">
    <source>
        <dbReference type="Proteomes" id="UP001221924"/>
    </source>
</evidence>
<dbReference type="RefSeq" id="WP_275203146.1">
    <property type="nucleotide sequence ID" value="NZ_JARFID010000893.1"/>
</dbReference>
<evidence type="ECO:0000313" key="1">
    <source>
        <dbReference type="EMBL" id="MDE8698224.1"/>
    </source>
</evidence>
<organism evidence="1 2">
    <name type="scientific">Bacteroides cellulosilyticus</name>
    <dbReference type="NCBI Taxonomy" id="246787"/>
    <lineage>
        <taxon>Bacteria</taxon>
        <taxon>Pseudomonadati</taxon>
        <taxon>Bacteroidota</taxon>
        <taxon>Bacteroidia</taxon>
        <taxon>Bacteroidales</taxon>
        <taxon>Bacteroidaceae</taxon>
        <taxon>Bacteroides</taxon>
    </lineage>
</organism>
<accession>A0AAW6MDP2</accession>
<protein>
    <recommendedName>
        <fullName evidence="3">SusC/RagA family TonB-linked outer membrane protein</fullName>
    </recommendedName>
</protein>
<dbReference type="Proteomes" id="UP001221924">
    <property type="component" value="Unassembled WGS sequence"/>
</dbReference>
<dbReference type="EMBL" id="JARFID010000893">
    <property type="protein sequence ID" value="MDE8698224.1"/>
    <property type="molecule type" value="Genomic_DNA"/>
</dbReference>
<sequence length="80" mass="9222">DYTFAENKRGLSDQYNDAQRIWVDPDTGNISYKFDPDTGTGLDKVTNPIYWLQQSGSANIGATYRKLYYSMQFDYARTFG</sequence>
<comment type="caution">
    <text evidence="1">The sequence shown here is derived from an EMBL/GenBank/DDBJ whole genome shotgun (WGS) entry which is preliminary data.</text>
</comment>
<dbReference type="AlphaFoldDB" id="A0AAW6MDP2"/>
<gene>
    <name evidence="1" type="ORF">PZH42_30160</name>
</gene>
<name>A0AAW6MDP2_9BACE</name>
<proteinExistence type="predicted"/>